<gene>
    <name evidence="2" type="ORF">A3A79_00515</name>
</gene>
<evidence type="ECO:0000313" key="2">
    <source>
        <dbReference type="EMBL" id="OGG23677.1"/>
    </source>
</evidence>
<dbReference type="AlphaFoldDB" id="A0A1F6AHF0"/>
<protein>
    <submittedName>
        <fullName evidence="2">Uncharacterized protein</fullName>
    </submittedName>
</protein>
<accession>A0A1F6AHF0</accession>
<sequence length="180" mass="19639">MEENRSINLITQTKIPGSLSHLIGNLQKTTVTGLTIFVIVSLLVGGVYAVLRLRLTTLTSARDRLRSQITAQAEAEALLVALKQRGIIVGKIIQDQIHWGSTLSRMTEIAPPPALSSIAVDAKRRVVATIQTNTTEEMFPILAEILTDTENKKILSPQVSSFGIDKEGISRLVITFIPVL</sequence>
<name>A0A1F6AHF0_9BACT</name>
<reference evidence="2 3" key="1">
    <citation type="journal article" date="2016" name="Nat. Commun.">
        <title>Thousands of microbial genomes shed light on interconnected biogeochemical processes in an aquifer system.</title>
        <authorList>
            <person name="Anantharaman K."/>
            <person name="Brown C.T."/>
            <person name="Hug L.A."/>
            <person name="Sharon I."/>
            <person name="Castelle C.J."/>
            <person name="Probst A.J."/>
            <person name="Thomas B.C."/>
            <person name="Singh A."/>
            <person name="Wilkins M.J."/>
            <person name="Karaoz U."/>
            <person name="Brodie E.L."/>
            <person name="Williams K.H."/>
            <person name="Hubbard S.S."/>
            <person name="Banfield J.F."/>
        </authorList>
    </citation>
    <scope>NUCLEOTIDE SEQUENCE [LARGE SCALE GENOMIC DNA]</scope>
</reference>
<keyword evidence="1" id="KW-0812">Transmembrane</keyword>
<dbReference type="Proteomes" id="UP000178759">
    <property type="component" value="Unassembled WGS sequence"/>
</dbReference>
<organism evidence="2 3">
    <name type="scientific">Candidatus Gottesmanbacteria bacterium RIFCSPLOWO2_01_FULL_43_11b</name>
    <dbReference type="NCBI Taxonomy" id="1798392"/>
    <lineage>
        <taxon>Bacteria</taxon>
        <taxon>Candidatus Gottesmaniibacteriota</taxon>
    </lineage>
</organism>
<evidence type="ECO:0000313" key="3">
    <source>
        <dbReference type="Proteomes" id="UP000178759"/>
    </source>
</evidence>
<keyword evidence="1" id="KW-1133">Transmembrane helix</keyword>
<feature type="transmembrane region" description="Helical" evidence="1">
    <location>
        <begin position="31"/>
        <end position="51"/>
    </location>
</feature>
<evidence type="ECO:0000256" key="1">
    <source>
        <dbReference type="SAM" id="Phobius"/>
    </source>
</evidence>
<comment type="caution">
    <text evidence="2">The sequence shown here is derived from an EMBL/GenBank/DDBJ whole genome shotgun (WGS) entry which is preliminary data.</text>
</comment>
<proteinExistence type="predicted"/>
<dbReference type="STRING" id="1798392.A3A79_00515"/>
<keyword evidence="1" id="KW-0472">Membrane</keyword>
<dbReference type="EMBL" id="MFJV01000001">
    <property type="protein sequence ID" value="OGG23677.1"/>
    <property type="molecule type" value="Genomic_DNA"/>
</dbReference>